<dbReference type="InterPro" id="IPR020845">
    <property type="entry name" value="AMP-binding_CS"/>
</dbReference>
<dbReference type="Gene3D" id="3.30.559.30">
    <property type="entry name" value="Nonribosomal peptide synthetase, condensation domain"/>
    <property type="match status" value="4"/>
</dbReference>
<evidence type="ECO:0000313" key="12">
    <source>
        <dbReference type="Proteomes" id="UP001056012"/>
    </source>
</evidence>
<dbReference type="GO" id="GO:0003677">
    <property type="term" value="F:DNA binding"/>
    <property type="evidence" value="ECO:0007669"/>
    <property type="project" value="UniProtKB-KW"/>
</dbReference>
<dbReference type="Gene3D" id="3.40.50.12780">
    <property type="entry name" value="N-terminal domain of ligase-like"/>
    <property type="match status" value="2"/>
</dbReference>
<feature type="domain" description="Zn(2)-C6 fungal-type" evidence="8">
    <location>
        <begin position="3525"/>
        <end position="3563"/>
    </location>
</feature>
<dbReference type="SUPFAM" id="SSF56801">
    <property type="entry name" value="Acetyl-CoA synthetase-like"/>
    <property type="match status" value="2"/>
</dbReference>
<dbReference type="InterPro" id="IPR023213">
    <property type="entry name" value="CAT-like_dom_sf"/>
</dbReference>
<dbReference type="InterPro" id="IPR009081">
    <property type="entry name" value="PP-bd_ACP"/>
</dbReference>
<feature type="domain" description="Carrier" evidence="9">
    <location>
        <begin position="2491"/>
        <end position="2567"/>
    </location>
</feature>
<feature type="compositionally biased region" description="Polar residues" evidence="7">
    <location>
        <begin position="3678"/>
        <end position="3687"/>
    </location>
</feature>
<feature type="region of interest" description="Disordered" evidence="7">
    <location>
        <begin position="3478"/>
        <end position="3517"/>
    </location>
</feature>
<dbReference type="FunFam" id="3.30.300.30:FF:000015">
    <property type="entry name" value="Nonribosomal peptide synthase SidD"/>
    <property type="match status" value="2"/>
</dbReference>
<dbReference type="Pfam" id="PF03221">
    <property type="entry name" value="HTH_Tnp_Tc5"/>
    <property type="match status" value="1"/>
</dbReference>
<dbReference type="OrthoDB" id="2262349at2759"/>
<dbReference type="InterPro" id="IPR036864">
    <property type="entry name" value="Zn2-C6_fun-type_DNA-bd_sf"/>
</dbReference>
<feature type="domain" description="HTH CENPB-type" evidence="10">
    <location>
        <begin position="3027"/>
        <end position="3100"/>
    </location>
</feature>
<dbReference type="InterPro" id="IPR045851">
    <property type="entry name" value="AMP-bd_C_sf"/>
</dbReference>
<dbReference type="InterPro" id="IPR001138">
    <property type="entry name" value="Zn2Cys6_DnaBD"/>
</dbReference>
<dbReference type="GO" id="GO:0008270">
    <property type="term" value="F:zinc ion binding"/>
    <property type="evidence" value="ECO:0007669"/>
    <property type="project" value="InterPro"/>
</dbReference>
<dbReference type="SMART" id="SM00823">
    <property type="entry name" value="PKS_PP"/>
    <property type="match status" value="2"/>
</dbReference>
<dbReference type="PANTHER" id="PTHR45527:SF3">
    <property type="entry name" value="SIDEROPHORE SYNTHETASE (EUROFUNG)"/>
    <property type="match status" value="1"/>
</dbReference>
<protein>
    <submittedName>
        <fullName evidence="11">AMP-dependent synthetase/ligase</fullName>
    </submittedName>
</protein>
<dbReference type="Gene3D" id="1.10.1200.10">
    <property type="entry name" value="ACP-like"/>
    <property type="match status" value="3"/>
</dbReference>
<dbReference type="Pfam" id="PF03184">
    <property type="entry name" value="DDE_1"/>
    <property type="match status" value="1"/>
</dbReference>
<dbReference type="Pfam" id="PF00550">
    <property type="entry name" value="PP-binding"/>
    <property type="match status" value="2"/>
</dbReference>
<dbReference type="InterPro" id="IPR036736">
    <property type="entry name" value="ACP-like_sf"/>
</dbReference>
<dbReference type="Gene3D" id="3.30.300.30">
    <property type="match status" value="2"/>
</dbReference>
<dbReference type="Pfam" id="PF00501">
    <property type="entry name" value="AMP-binding"/>
    <property type="match status" value="2"/>
</dbReference>
<dbReference type="InterPro" id="IPR004875">
    <property type="entry name" value="DDE_SF_endonuclease_dom"/>
</dbReference>
<keyword evidence="5" id="KW-0539">Nucleus</keyword>
<evidence type="ECO:0000256" key="1">
    <source>
        <dbReference type="ARBA" id="ARBA00022450"/>
    </source>
</evidence>
<dbReference type="InterPro" id="IPR042099">
    <property type="entry name" value="ANL_N_sf"/>
</dbReference>
<feature type="domain" description="Carrier" evidence="9">
    <location>
        <begin position="1431"/>
        <end position="1507"/>
    </location>
</feature>
<dbReference type="SUPFAM" id="SSF47336">
    <property type="entry name" value="ACP-like"/>
    <property type="match status" value="3"/>
</dbReference>
<dbReference type="InterPro" id="IPR000873">
    <property type="entry name" value="AMP-dep_synth/lig_dom"/>
</dbReference>
<dbReference type="InterPro" id="IPR010071">
    <property type="entry name" value="AA_adenyl_dom"/>
</dbReference>
<dbReference type="PROSITE" id="PS50075">
    <property type="entry name" value="CARRIER"/>
    <property type="match status" value="2"/>
</dbReference>
<evidence type="ECO:0000259" key="8">
    <source>
        <dbReference type="PROSITE" id="PS50048"/>
    </source>
</evidence>
<dbReference type="GO" id="GO:0044550">
    <property type="term" value="P:secondary metabolite biosynthetic process"/>
    <property type="evidence" value="ECO:0007669"/>
    <property type="project" value="TreeGrafter"/>
</dbReference>
<comment type="similarity">
    <text evidence="6">Belongs to the NRP synthetase family.</text>
</comment>
<dbReference type="GO" id="GO:0031177">
    <property type="term" value="F:phosphopantetheine binding"/>
    <property type="evidence" value="ECO:0007669"/>
    <property type="project" value="InterPro"/>
</dbReference>
<evidence type="ECO:0000256" key="3">
    <source>
        <dbReference type="ARBA" id="ARBA00022598"/>
    </source>
</evidence>
<dbReference type="GO" id="GO:0000981">
    <property type="term" value="F:DNA-binding transcription factor activity, RNA polymerase II-specific"/>
    <property type="evidence" value="ECO:0007669"/>
    <property type="project" value="InterPro"/>
</dbReference>
<dbReference type="InterPro" id="IPR006600">
    <property type="entry name" value="HTH_CenpB_DNA-bd_dom"/>
</dbReference>
<dbReference type="Pfam" id="PF00668">
    <property type="entry name" value="Condensation"/>
    <property type="match status" value="3"/>
</dbReference>
<evidence type="ECO:0000259" key="9">
    <source>
        <dbReference type="PROSITE" id="PS50075"/>
    </source>
</evidence>
<dbReference type="SUPFAM" id="SSF57701">
    <property type="entry name" value="Zn2/Cys6 DNA-binding domain"/>
    <property type="match status" value="1"/>
</dbReference>
<proteinExistence type="inferred from homology"/>
<keyword evidence="1" id="KW-0596">Phosphopantetheine</keyword>
<sequence length="4294" mass="477846">MKVRENNQSVAMEWPKLPSVRYEPVVNQTLEVYMPSVAASAPITSTAMLYAAWTLLLSQYAHTDEVAFGTSVFPSTVQQGAIHVSPFKVAIPWEADLAKWLSDIEVLIGELESQLQSSESFQCRSIILETHSQQQKTNTKKHQQLINELSLSYRTAIILEPIFGAANELAMIRFHFDGVLLEPVQAKRMLVQLQHTFQQLSFQADPVPRVVDIDMCGDEDKAQIWRWNAMAPREINAIVPDLFTAQVKQHGNRSAVDAWDGLMTYAELDRASTSLAIWLLEKGIAGPGRVIPWCYNKSIWTTVTLLAIAKSGSIFVALDPQQPIGRLRAIFGQLDAAVILARPDTLKIASSLGVKVEVVGDAMLHEHVTSSRLTELLFRPVLPTDDLYIVFTSGSTGTPKGAIISHANLCSGSTHQSIALGYAGSRVLDSSTYSFDAYVCNTFHALLHGGILCVPSDGDQTNNLQSVLQKMKVEFVQLTPSTSRLVDPNQLPLLHTLVLTGEKITRTVLKPWLTKGDVRIVNAYGPSECTIMCAANTNIKTFEDAQSVGTGLGSNLWLADVHDITRLAPIGAVGEVLIEGPIVGQGYLGDPQKTKESLVFVEGRYLQGMTHTPTSPLFRTRDLAKYNTDGSLSFIGRLDTQIKINGQRVEIEEVEYHLGQHLSTGISFVVEPVQWPSGIKQLIGFICGSFSGASLEVHLEGITEKLSDALPSYMIPSAYFPLDNIPMTSSGKIDRKTLREMAIGSPGQLLDAQRRVEKDGVSSLPASVYEPTLKRLWAKLFQVNESTISRTSNFFSKGDSLVAMELVALTHKEGLDGLNVADIITNPILKDLARVLESHRTRERPQRLTEQAPFSLLRIDTSKVNAMQHTLADAFGCDATDLEDVYPCSPFQEQMVMLHALNTHSFATQVVVPLPSTVHKVQLRAAWDRVAQKIPILRTRIWDANSISPGKPNFVQGIVKSSIPWSEYSSQNECLLRERDKGMELGKPLVRVAVVQPGEGEGEALLVVTMHHAAYDEWFLRLLSDALRNEYFGRGQKSLMSYRDFIEYLEISNGENAEIFWKNYLKDPPEPLPLQLLSPNSQPSVNNIIEHKIYGVSWDSLHGVTPATFIKTAWGLTLSKNSLSSDVIFGSTLLGRDGGMANMELIGGPTIAIVPVRILIDWSAQSATELLRQVAHQHAEAIPFQHFGIECIKRLNPDTDTACRFSTFLVVQTAHSDSEDSAFDLSHGKDDLAVFGAFPIFLECSLSEHGIFMRTGFDSHFIDNSHVEKLVSDFERVIRTLSISEQNRSLLDLDILSNEDKDRILASPSQSNSTWILQTELHFQHCLPPGLSEFTVDVVKEDNVEQTIGFITGSTFSKEQIAEALANAERKLVSFIPHRHLPTKFLVVEGIPVDASGEKDPGALKALARSAPSECFINAQRLVQPQYMSEEPQTASEQILVRLWSRIFNMDPNSIQRSSSFLFLGGDSLTAMRLVAGLREQGFFITVPEVLEAPRLADMAMRLELRLQKPQSVATQVSPFTLLPPGVDMEVLAQMCNIDLHDIEDAYPCSSLQEAMIARTAREANSYVSHYLIQLPDDVNAVRLKEAWDYVSRISPILRTRLVDGYDYGLLQVVVKTSVSWTEVPRLEDVESYSFGFGQPLLRLELIKKTPTGGQGLRMSIHHAIYDKESLKLILDTIDHIYHGKTVPRMPIAYNYFIQYLIKDMNVRQAEEFWREYLADLSTSPFPALPSPKYQPKADKHLEHTMKGIELPTSVTPATTLKSAWAITVSQYSNSVDVVFGSVTSGRQVALAGIELIEGPTLAIIPLRVKVDWSSSPIEFLASMQNQSTRMVPHEQIGLKRLNTLNEDTQRACHFQSLFVVQPVEYPSVGGELFLSVTDRKEASNADMYGVVLECTWNAMLKEISFNVSFDDSVINAVQVRYLVDHLDHVIHQLGKPALNKVALREMDLLPPAHRQKLVAANAIIPTKVECRVGDLIAKRALMQPDALAIEAWDGNFSYRQLYDQALSFAHCLAQHHNVGPDIVVPICCAKSRWTPIAMLATILTGSVTLLLDPFQPVERLQGIVKQTNATFIIASPCTQEIAARLIPNVVVLAEHFVKNLQNVRFNSSLPESSPDDACYISFTSGSTGAPKGAIITHSNCCSALKHQTEAYGTLRTTRTLDLSSYSFDIVWHEFLFTFSTGACLCIPSDDQRRNDLIGAIQQFDVNYLHLTPSLARTIDPTQVPSIRTVVFGGEPLALEDITRWGSDIDIRDGYGPTECTITSTIAIYGRNRNMQPNIGRAYGLNAWVVSCLQPGELAPLGGVGELVVEGPLVGRGYLNNSVSTRASFVDTLTGHVDDPKRNLYRTGDLVRYSSCGELIYVGRKDLQVKLRGQRIELGEVEAHARREIGDEIIVVADVVEPDDKTQVLAMFLSPSTKDKSNLESTNEAARTLAISLPRILPAYMVPSSFVVMAKLPLTATGKVDRKKLKAHGARELLDEKQKRTMRPVLEPLTEAEAKLREAWSQVLDIDARLIGRDDRFLELGGDSLSAIRLVSAARKLHLPLSVAMIFQHSRLEDMARALGLEDNSSSPLNGRVDAFAPPHTNGLHGLKNGQRDNNAKRFADIDQSFDNKNIYQILRLTEFQDYAVRAALHTPRTEVNYFWIRFHRPVNIERLQRACQHAVDALEILRTHFVKAQDGYAQLVLKHSTANVQITKGAQPLEDLCKTIARTDGQERLGPNTTLAKFFIIQSAKEAQTGLMLRISHAQYDAFSLHHTVNVLAALYSHRQLPPLCSFSSYIMRACQTHSSSYDYWRTLLKDAPAPTLLSVDSRKIDLIPGPRIHLTTIVRLPQVPKGVTAATVFSAAWASALCHVTGSNEVVFGRAVSGRNGGSHELDAVNVVGPCLNIVPVRAANVHASPRHEIMHGLQEQFNNSIPHETIGLQEIATNCTSWPGGTEFGSVIYFQSVARDFVSRFGEQGVRLEVLDVPGALEPAEPPRLNVWPELGYSYRLELTVPQSSIRALAIAYDVPKSTLYTRIHGTQPQSEILSTKRKLSPVEEQSLVQWILDLDRRGFPAHIIDVRRMADALLIARGQDPPPQLVGKNWTSRFIQSQPELQTKWSRRLDSQRAQCEDPVVITAWFKLVEETRQTYGVLDQDIYNFDETGFAMGVAATSKVVTGSERVGRPAVVQPGNREWVTAIECVNASGWSLPLFVVLSGKVHQSSWYRNLPLDWTIGVSDNGWKTDELGVEWVKHFNQYTAARTAGVYRLLIVDGHSSHATPEFDQYCAENKIITLCMPPHTSHLLQPLDVSCYSPLKRAYGREIEELARQGVYHIDKIDFLTAYTRIRPTIFTQQNIQAGFRATGLIPPCADRVLSSLNIVRTPSPPQPTTDNNVAWQAETPHTVAQLQQQAKCLQDRLNRGSQSPTSQLLRQVIKGCQIAMQSATILAEENRKLRQGNKRQQSKQESRRQYIAAGGALQVRQAQQLTAEAERVVLEVEQGDSSQRPMSTADDSMTGGTGQQDANSASSKKRTHPEDFKRAYKACINCRQRKAKCILGTGPDGGELKPPCQRCKREMRECVFRSERSWVKRRKPGEARENEEEEPVQPQSNPPPVVHPSPGGHRSSISTHGFTPGGSPHVNGGQNRPEFHSPHSHLRRVSSSQPDLAHSMMRTVVSSGSDALNLLFEAANHRDAIDNQEQSGSQAYETPRSGPSGYDNGVPSSPFHTFRAQPVQMSTPSPETLKVWTSCRFVQMGWFSAHEAVTYVDLFFKNCSPLSPILGEFYSHHENHYTLIALDPFLCTTILMISSRYNILPGVGGASRGYFVHDRLWEQCQRFIMKIMLGQVKPSKAQSRTIGSIEALLLLSEWHPRALHFPTAADGWDCELMIGANNTTEEGAKLLEGDVTSNRWLEDVIEPAKRSDRMSWMLMGCALSLAQELGLFEDNARIDKDQVSYPKFSTEYLILRRIRARKLLYVLLEQLSWRLGCTSMIPQSLNHALMEKIPVDSATGAVEQWQSFMSAWVELTKLARSISDTIYPNTTTTRSLLRTGRYIGLLEHFQPLLTSWRKKYLDPCKLKVGLHDMLHIEYQYVRIYTNSLGMQAVVERTLAETDPDVPQEDNLPFNLEPRDYDFIQEVVDGSCQILQKVCQLSETGALRYSPVRIFLRITTSSIYLIKGLSLGSRNQKLQSCLDILDAAIRALRATSRYATLLDLHVARLRESFVVSSRPPRLPSRATSADLKSATTGMDFLNNHNAGQSSLSSLAENVTNLMPDDDWLALPFDPAMAPFGLDSGPQSFQGFDDGTLDFIWNLPM</sequence>
<keyword evidence="3" id="KW-0436">Ligase</keyword>
<evidence type="ECO:0000313" key="11">
    <source>
        <dbReference type="EMBL" id="USP80791.1"/>
    </source>
</evidence>
<feature type="region of interest" description="Disordered" evidence="7">
    <location>
        <begin position="3675"/>
        <end position="3704"/>
    </location>
</feature>
<dbReference type="CDD" id="cd19545">
    <property type="entry name" value="FUM14_C_NRPS-like"/>
    <property type="match status" value="2"/>
</dbReference>
<dbReference type="PROSITE" id="PS50048">
    <property type="entry name" value="ZN2_CY6_FUNGAL_2"/>
    <property type="match status" value="1"/>
</dbReference>
<feature type="region of interest" description="Disordered" evidence="7">
    <location>
        <begin position="3571"/>
        <end position="3645"/>
    </location>
</feature>
<dbReference type="Gene3D" id="3.30.559.10">
    <property type="entry name" value="Chloramphenicol acetyltransferase-like domain"/>
    <property type="match status" value="3"/>
</dbReference>
<dbReference type="FunFam" id="1.10.1200.10:FF:000005">
    <property type="entry name" value="Nonribosomal peptide synthetase 1"/>
    <property type="match status" value="1"/>
</dbReference>
<gene>
    <name evidence="11" type="ORF">yc1106_08065</name>
</gene>
<dbReference type="PROSITE" id="PS00012">
    <property type="entry name" value="PHOSPHOPANTETHEINE"/>
    <property type="match status" value="1"/>
</dbReference>
<accession>A0A9Q8ZES1</accession>
<dbReference type="SMART" id="SM01294">
    <property type="entry name" value="PKS_PP_betabranch"/>
    <property type="match status" value="1"/>
</dbReference>
<dbReference type="InterPro" id="IPR020806">
    <property type="entry name" value="PKS_PP-bd"/>
</dbReference>
<evidence type="ECO:0000256" key="5">
    <source>
        <dbReference type="ARBA" id="ARBA00023242"/>
    </source>
</evidence>
<dbReference type="CDD" id="cd12148">
    <property type="entry name" value="fungal_TF_MHR"/>
    <property type="match status" value="1"/>
</dbReference>
<keyword evidence="4" id="KW-0238">DNA-binding</keyword>
<evidence type="ECO:0000256" key="4">
    <source>
        <dbReference type="ARBA" id="ARBA00023125"/>
    </source>
</evidence>
<dbReference type="Gene3D" id="4.10.240.10">
    <property type="entry name" value="Zn(2)-C6 fungal-type DNA-binding domain"/>
    <property type="match status" value="1"/>
</dbReference>
<keyword evidence="2" id="KW-0597">Phosphoprotein</keyword>
<feature type="compositionally biased region" description="Polar residues" evidence="7">
    <location>
        <begin position="3482"/>
        <end position="3494"/>
    </location>
</feature>
<dbReference type="PANTHER" id="PTHR45527">
    <property type="entry name" value="NONRIBOSOMAL PEPTIDE SYNTHETASE"/>
    <property type="match status" value="1"/>
</dbReference>
<dbReference type="SMART" id="SM00066">
    <property type="entry name" value="GAL4"/>
    <property type="match status" value="1"/>
</dbReference>
<evidence type="ECO:0000259" key="10">
    <source>
        <dbReference type="PROSITE" id="PS51253"/>
    </source>
</evidence>
<dbReference type="FunFam" id="3.30.559.30:FF:000003">
    <property type="entry name" value="Nonribosomal peptide synthase SidD"/>
    <property type="match status" value="1"/>
</dbReference>
<dbReference type="GO" id="GO:0016874">
    <property type="term" value="F:ligase activity"/>
    <property type="evidence" value="ECO:0007669"/>
    <property type="project" value="UniProtKB-KW"/>
</dbReference>
<dbReference type="EMBL" id="CP089279">
    <property type="protein sequence ID" value="USP80791.1"/>
    <property type="molecule type" value="Genomic_DNA"/>
</dbReference>
<dbReference type="GO" id="GO:0043041">
    <property type="term" value="P:amino acid activation for nonribosomal peptide biosynthetic process"/>
    <property type="evidence" value="ECO:0007669"/>
    <property type="project" value="TreeGrafter"/>
</dbReference>
<dbReference type="InterPro" id="IPR006162">
    <property type="entry name" value="Ppantetheine_attach_site"/>
</dbReference>
<dbReference type="NCBIfam" id="TIGR01733">
    <property type="entry name" value="AA-adenyl-dom"/>
    <property type="match status" value="1"/>
</dbReference>
<dbReference type="InterPro" id="IPR001242">
    <property type="entry name" value="Condensation_dom"/>
</dbReference>
<keyword evidence="12" id="KW-1185">Reference proteome</keyword>
<evidence type="ECO:0000256" key="7">
    <source>
        <dbReference type="SAM" id="MobiDB-lite"/>
    </source>
</evidence>
<evidence type="ECO:0000256" key="2">
    <source>
        <dbReference type="ARBA" id="ARBA00022553"/>
    </source>
</evidence>
<reference evidence="11" key="1">
    <citation type="submission" date="2021-12" db="EMBL/GenBank/DDBJ databases">
        <title>Curvularia clavata genome.</title>
        <authorList>
            <person name="Cao Y."/>
        </authorList>
    </citation>
    <scope>NUCLEOTIDE SEQUENCE</scope>
    <source>
        <strain evidence="11">Yc1106</strain>
    </source>
</reference>
<dbReference type="VEuPathDB" id="FungiDB:yc1106_08065"/>
<dbReference type="CDD" id="cd05918">
    <property type="entry name" value="A_NRPS_SidN3_like"/>
    <property type="match status" value="2"/>
</dbReference>
<dbReference type="GO" id="GO:0005737">
    <property type="term" value="C:cytoplasm"/>
    <property type="evidence" value="ECO:0007669"/>
    <property type="project" value="TreeGrafter"/>
</dbReference>
<dbReference type="Proteomes" id="UP001056012">
    <property type="component" value="Chromosome 6"/>
</dbReference>
<dbReference type="PROSITE" id="PS00455">
    <property type="entry name" value="AMP_BINDING"/>
    <property type="match status" value="2"/>
</dbReference>
<dbReference type="CDD" id="cd00067">
    <property type="entry name" value="GAL4"/>
    <property type="match status" value="1"/>
</dbReference>
<organism evidence="11 12">
    <name type="scientific">Curvularia clavata</name>
    <dbReference type="NCBI Taxonomy" id="95742"/>
    <lineage>
        <taxon>Eukaryota</taxon>
        <taxon>Fungi</taxon>
        <taxon>Dikarya</taxon>
        <taxon>Ascomycota</taxon>
        <taxon>Pezizomycotina</taxon>
        <taxon>Dothideomycetes</taxon>
        <taxon>Pleosporomycetidae</taxon>
        <taxon>Pleosporales</taxon>
        <taxon>Pleosporineae</taxon>
        <taxon>Pleosporaceae</taxon>
        <taxon>Curvularia</taxon>
    </lineage>
</organism>
<dbReference type="SUPFAM" id="SSF52777">
    <property type="entry name" value="CoA-dependent acyltransferases"/>
    <property type="match status" value="6"/>
</dbReference>
<dbReference type="PROSITE" id="PS51253">
    <property type="entry name" value="HTH_CENPB"/>
    <property type="match status" value="1"/>
</dbReference>
<evidence type="ECO:0000256" key="6">
    <source>
        <dbReference type="ARBA" id="ARBA00029454"/>
    </source>
</evidence>
<dbReference type="SMART" id="SM00674">
    <property type="entry name" value="CENPB"/>
    <property type="match status" value="1"/>
</dbReference>
<name>A0A9Q8ZES1_CURCL</name>